<keyword evidence="14 23" id="KW-0067">ATP-binding</keyword>
<evidence type="ECO:0000256" key="10">
    <source>
        <dbReference type="ARBA" id="ARBA00022598"/>
    </source>
</evidence>
<evidence type="ECO:0000256" key="11">
    <source>
        <dbReference type="ARBA" id="ARBA00022723"/>
    </source>
</evidence>
<comment type="cofactor">
    <cofactor evidence="22">
        <name>a monovalent cation</name>
        <dbReference type="ChEBI" id="CHEBI:60242"/>
    </cofactor>
    <text evidence="22">A monovalent cation.</text>
</comment>
<dbReference type="SUPFAM" id="SSF53244">
    <property type="entry name" value="MurD-like peptide ligases, peptide-binding domain"/>
    <property type="match status" value="1"/>
</dbReference>
<keyword evidence="12 23" id="KW-0547">Nucleotide-binding</keyword>
<dbReference type="GO" id="GO:0004326">
    <property type="term" value="F:tetrahydrofolylpolyglutamate synthase activity"/>
    <property type="evidence" value="ECO:0007669"/>
    <property type="project" value="UniProtKB-EC"/>
</dbReference>
<dbReference type="UniPathway" id="UPA00850"/>
<organism evidence="25 26">
    <name type="scientific">Cyberlindnera jadinii (strain ATCC 18201 / CBS 1600 / BCRC 20928 / JCM 3617 / NBRC 0987 / NRRL Y-1542)</name>
    <name type="common">Torula yeast</name>
    <name type="synonym">Candida utilis</name>
    <dbReference type="NCBI Taxonomy" id="983966"/>
    <lineage>
        <taxon>Eukaryota</taxon>
        <taxon>Fungi</taxon>
        <taxon>Dikarya</taxon>
        <taxon>Ascomycota</taxon>
        <taxon>Saccharomycotina</taxon>
        <taxon>Saccharomycetes</taxon>
        <taxon>Phaffomycetales</taxon>
        <taxon>Phaffomycetaceae</taxon>
        <taxon>Cyberlindnera</taxon>
    </lineage>
</organism>
<feature type="binding site" evidence="24">
    <location>
        <position position="180"/>
    </location>
    <ligand>
        <name>Mg(2+)</name>
        <dbReference type="ChEBI" id="CHEBI:18420"/>
        <label>1</label>
    </ligand>
</feature>
<dbReference type="PANTHER" id="PTHR11136">
    <property type="entry name" value="FOLYLPOLYGLUTAMATE SYNTHASE-RELATED"/>
    <property type="match status" value="1"/>
</dbReference>
<evidence type="ECO:0000256" key="4">
    <source>
        <dbReference type="ARBA" id="ARBA00005150"/>
    </source>
</evidence>
<evidence type="ECO:0000256" key="8">
    <source>
        <dbReference type="ARBA" id="ARBA00022490"/>
    </source>
</evidence>
<dbReference type="EC" id="6.3.2.17" evidence="6 22"/>
<sequence>MEHQPDGTMRRTYLDAINCLNSLQSNFATIEATRKLGIRKNALAMPEMREWSRRIGYPDVTVFNRLNVIHITGTKGKGSTCAFTQSILKQYQPQINKIGLYTSPHLKSVRERIRIDGEPIAEEKFTKYFFEVWDMLNSTKSDVQTFPHMDEGMKPMYFKYLTLLSFHVFMNEGVDTAIYEVGVGGEYDSTNIFEAPTACGVTVLGIDHTFMLGDTIEEIAWNKGGIYKPGSAAFTVPQVPAALAVLEKRASEKGDQLQVIDESLAESYELGIPGDFQRGNAALAVALTGEHLKKLNISVDEDKTRKGLKEAFWPGRCQTIKDGKITWFIDGAHTKESIEASTKWFNTVASPNKKRVLLFNQQTRDAAHLVEVLFNSCKLPFDEVIFTTNVTWSSGSYSADLVSMNTSKEAVDKLEVQRLLADKWSSLDASSKRHVVADIESSVGIVRDLGVDVEVFVCGSLHLVGGFLVVLDGKESQ</sequence>
<evidence type="ECO:0000313" key="26">
    <source>
        <dbReference type="Proteomes" id="UP000038830"/>
    </source>
</evidence>
<keyword evidence="16" id="KW-0496">Mitochondrion</keyword>
<dbReference type="Gene3D" id="3.90.190.20">
    <property type="entry name" value="Mur ligase, C-terminal domain"/>
    <property type="match status" value="1"/>
</dbReference>
<evidence type="ECO:0000256" key="21">
    <source>
        <dbReference type="ARBA" id="ARBA00047493"/>
    </source>
</evidence>
<feature type="binding site" evidence="23">
    <location>
        <position position="316"/>
    </location>
    <ligand>
        <name>ATP</name>
        <dbReference type="ChEBI" id="CHEBI:30616"/>
    </ligand>
</feature>
<evidence type="ECO:0000313" key="25">
    <source>
        <dbReference type="EMBL" id="CEP25058.1"/>
    </source>
</evidence>
<dbReference type="PIRSF" id="PIRSF038895">
    <property type="entry name" value="FPGS"/>
    <property type="match status" value="1"/>
</dbReference>
<evidence type="ECO:0000256" key="6">
    <source>
        <dbReference type="ARBA" id="ARBA00013025"/>
    </source>
</evidence>
<evidence type="ECO:0000256" key="12">
    <source>
        <dbReference type="ARBA" id="ARBA00022741"/>
    </source>
</evidence>
<feature type="binding site" evidence="24">
    <location>
        <position position="103"/>
    </location>
    <ligand>
        <name>Mg(2+)</name>
        <dbReference type="ChEBI" id="CHEBI:18420"/>
        <label>1</label>
    </ligand>
</feature>
<dbReference type="Gene3D" id="3.40.1190.10">
    <property type="entry name" value="Mur-like, catalytic domain"/>
    <property type="match status" value="1"/>
</dbReference>
<dbReference type="Proteomes" id="UP000038830">
    <property type="component" value="Unassembled WGS sequence"/>
</dbReference>
<keyword evidence="13" id="KW-0999">Mitochondrion inner membrane</keyword>
<dbReference type="NCBIfam" id="TIGR01499">
    <property type="entry name" value="folC"/>
    <property type="match status" value="1"/>
</dbReference>
<proteinExistence type="inferred from homology"/>
<evidence type="ECO:0000256" key="13">
    <source>
        <dbReference type="ARBA" id="ARBA00022792"/>
    </source>
</evidence>
<evidence type="ECO:0000256" key="9">
    <source>
        <dbReference type="ARBA" id="ARBA00022563"/>
    </source>
</evidence>
<reference evidence="26" key="1">
    <citation type="journal article" date="2015" name="J. Biotechnol.">
        <title>The structure of the Cyberlindnera jadinii genome and its relation to Candida utilis analyzed by the occurrence of single nucleotide polymorphisms.</title>
        <authorList>
            <person name="Rupp O."/>
            <person name="Brinkrolf K."/>
            <person name="Buerth C."/>
            <person name="Kunigo M."/>
            <person name="Schneider J."/>
            <person name="Jaenicke S."/>
            <person name="Goesmann A."/>
            <person name="Puehler A."/>
            <person name="Jaeger K.-E."/>
            <person name="Ernst J.F."/>
        </authorList>
    </citation>
    <scope>NUCLEOTIDE SEQUENCE [LARGE SCALE GENOMIC DNA]</scope>
    <source>
        <strain evidence="26">ATCC 18201 / CBS 1600 / BCRC 20928 / JCM 3617 / NBRC 0987 / NRRL Y-1542</strain>
    </source>
</reference>
<comment type="catalytic activity">
    <reaction evidence="21 22">
        <text>(6S)-5,6,7,8-tetrahydrofolyl-(gamma-L-Glu)(n) + L-glutamate + ATP = (6S)-5,6,7,8-tetrahydrofolyl-(gamma-L-Glu)(n+1) + ADP + phosphate + H(+)</text>
        <dbReference type="Rhea" id="RHEA:10580"/>
        <dbReference type="Rhea" id="RHEA-COMP:14738"/>
        <dbReference type="Rhea" id="RHEA-COMP:14740"/>
        <dbReference type="ChEBI" id="CHEBI:15378"/>
        <dbReference type="ChEBI" id="CHEBI:29985"/>
        <dbReference type="ChEBI" id="CHEBI:30616"/>
        <dbReference type="ChEBI" id="CHEBI:43474"/>
        <dbReference type="ChEBI" id="CHEBI:141005"/>
        <dbReference type="ChEBI" id="CHEBI:456216"/>
        <dbReference type="EC" id="6.3.2.17"/>
    </reaction>
</comment>
<dbReference type="AlphaFoldDB" id="A0A0H5C9N0"/>
<dbReference type="GO" id="GO:0006730">
    <property type="term" value="P:one-carbon metabolic process"/>
    <property type="evidence" value="ECO:0007669"/>
    <property type="project" value="UniProtKB-KW"/>
</dbReference>
<dbReference type="GO" id="GO:0046872">
    <property type="term" value="F:metal ion binding"/>
    <property type="evidence" value="ECO:0007669"/>
    <property type="project" value="UniProtKB-KW"/>
</dbReference>
<dbReference type="EMBL" id="CDQK01000007">
    <property type="protein sequence ID" value="CEP25058.1"/>
    <property type="molecule type" value="Genomic_DNA"/>
</dbReference>
<dbReference type="InterPro" id="IPR018109">
    <property type="entry name" value="Folylpolyglutamate_synth_CS"/>
</dbReference>
<dbReference type="InterPro" id="IPR036565">
    <property type="entry name" value="Mur-like_cat_sf"/>
</dbReference>
<comment type="similarity">
    <text evidence="5 22">Belongs to the folylpolyglutamate synthase family.</text>
</comment>
<evidence type="ECO:0000256" key="23">
    <source>
        <dbReference type="PIRSR" id="PIRSR038895-1"/>
    </source>
</evidence>
<name>A0A0H5C9N0_CYBJN</name>
<dbReference type="PANTHER" id="PTHR11136:SF5">
    <property type="entry name" value="FOLYLPOLYGLUTAMATE SYNTHASE, MITOCHONDRIAL"/>
    <property type="match status" value="1"/>
</dbReference>
<keyword evidence="8" id="KW-0963">Cytoplasm</keyword>
<dbReference type="GO" id="GO:0005524">
    <property type="term" value="F:ATP binding"/>
    <property type="evidence" value="ECO:0007669"/>
    <property type="project" value="UniProtKB-KW"/>
</dbReference>
<evidence type="ECO:0000256" key="7">
    <source>
        <dbReference type="ARBA" id="ARBA00018660"/>
    </source>
</evidence>
<dbReference type="InterPro" id="IPR001645">
    <property type="entry name" value="Folylpolyglutamate_synth"/>
</dbReference>
<evidence type="ECO:0000256" key="19">
    <source>
        <dbReference type="ARBA" id="ARBA00030592"/>
    </source>
</evidence>
<dbReference type="GO" id="GO:0005759">
    <property type="term" value="C:mitochondrial matrix"/>
    <property type="evidence" value="ECO:0007669"/>
    <property type="project" value="UniProtKB-SubCell"/>
</dbReference>
<dbReference type="PROSITE" id="PS01011">
    <property type="entry name" value="FOLYLPOLYGLU_SYNT_1"/>
    <property type="match status" value="1"/>
</dbReference>
<keyword evidence="9 22" id="KW-0554">One-carbon metabolism</keyword>
<comment type="function">
    <text evidence="18">Catalyzes conversion of folates to polyglutamate derivatives allowing concentration of folate compounds in the cell and the intracellular retention of these cofactors, which are important substrates for most of the folate-dependent enzymes that are involved in one-carbon transfer reactions involved in purine, pyrimidine and amino acid synthesis. Required for methionine synthesis and maintenance of intact mitochondrial DNA. Involved in telomere maintenance.</text>
</comment>
<dbReference type="GO" id="GO:0005743">
    <property type="term" value="C:mitochondrial inner membrane"/>
    <property type="evidence" value="ECO:0007669"/>
    <property type="project" value="UniProtKB-SubCell"/>
</dbReference>
<keyword evidence="10 22" id="KW-0436">Ligase</keyword>
<evidence type="ECO:0000256" key="3">
    <source>
        <dbReference type="ARBA" id="ARBA00004496"/>
    </source>
</evidence>
<comment type="pathway">
    <text evidence="4 22">Cofactor biosynthesis; tetrahydrofolylpolyglutamate biosynthesis.</text>
</comment>
<evidence type="ECO:0000256" key="20">
    <source>
        <dbReference type="ARBA" id="ARBA00030876"/>
    </source>
</evidence>
<dbReference type="SUPFAM" id="SSF53623">
    <property type="entry name" value="MurD-like peptide ligases, catalytic domain"/>
    <property type="match status" value="1"/>
</dbReference>
<dbReference type="InterPro" id="IPR036615">
    <property type="entry name" value="Mur_ligase_C_dom_sf"/>
</dbReference>
<evidence type="ECO:0000256" key="18">
    <source>
        <dbReference type="ARBA" id="ARBA00025142"/>
    </source>
</evidence>
<evidence type="ECO:0000256" key="24">
    <source>
        <dbReference type="PIRSR" id="PIRSR038895-2"/>
    </source>
</evidence>
<feature type="binding site" evidence="24">
    <location>
        <position position="208"/>
    </location>
    <ligand>
        <name>Mg(2+)</name>
        <dbReference type="ChEBI" id="CHEBI:18420"/>
        <label>1</label>
    </ligand>
</feature>
<evidence type="ECO:0000256" key="1">
    <source>
        <dbReference type="ARBA" id="ARBA00004273"/>
    </source>
</evidence>
<evidence type="ECO:0000256" key="15">
    <source>
        <dbReference type="ARBA" id="ARBA00022842"/>
    </source>
</evidence>
<dbReference type="FunFam" id="3.40.1190.10:FF:000009">
    <property type="entry name" value="Folylpolyglutamate synthase"/>
    <property type="match status" value="1"/>
</dbReference>
<evidence type="ECO:0000256" key="16">
    <source>
        <dbReference type="ARBA" id="ARBA00023128"/>
    </source>
</evidence>
<evidence type="ECO:0000256" key="22">
    <source>
        <dbReference type="PIRNR" id="PIRNR038895"/>
    </source>
</evidence>
<accession>A0A0H5C9N0</accession>
<keyword evidence="15 24" id="KW-0460">Magnesium</keyword>
<feature type="binding site" evidence="23">
    <location>
        <position position="330"/>
    </location>
    <ligand>
        <name>ATP</name>
        <dbReference type="ChEBI" id="CHEBI:30616"/>
    </ligand>
</feature>
<keyword evidence="17" id="KW-0472">Membrane</keyword>
<evidence type="ECO:0000256" key="17">
    <source>
        <dbReference type="ARBA" id="ARBA00023136"/>
    </source>
</evidence>
<dbReference type="GO" id="GO:0005829">
    <property type="term" value="C:cytosol"/>
    <property type="evidence" value="ECO:0007669"/>
    <property type="project" value="TreeGrafter"/>
</dbReference>
<dbReference type="InterPro" id="IPR023600">
    <property type="entry name" value="Folylpolyglutamate_synth_euk"/>
</dbReference>
<gene>
    <name evidence="25" type="ORF">BN1211_6046</name>
</gene>
<comment type="subcellular location">
    <subcellularLocation>
        <location evidence="3">Cytoplasm</location>
    </subcellularLocation>
    <subcellularLocation>
        <location evidence="1">Mitochondrion inner membrane</location>
    </subcellularLocation>
    <subcellularLocation>
        <location evidence="2">Mitochondrion matrix</location>
    </subcellularLocation>
</comment>
<protein>
    <recommendedName>
        <fullName evidence="7 22">Folylpolyglutamate synthase</fullName>
        <ecNumber evidence="6 22">6.3.2.17</ecNumber>
    </recommendedName>
    <alternativeName>
        <fullName evidence="20 22">Folylpoly-gamma-glutamate synthetase</fullName>
    </alternativeName>
    <alternativeName>
        <fullName evidence="19 22">Tetrahydrofolylpolyglutamate synthase</fullName>
    </alternativeName>
</protein>
<evidence type="ECO:0000256" key="5">
    <source>
        <dbReference type="ARBA" id="ARBA00008276"/>
    </source>
</evidence>
<evidence type="ECO:0000256" key="2">
    <source>
        <dbReference type="ARBA" id="ARBA00004305"/>
    </source>
</evidence>
<keyword evidence="11 24" id="KW-0479">Metal-binding</keyword>
<evidence type="ECO:0000256" key="14">
    <source>
        <dbReference type="ARBA" id="ARBA00022840"/>
    </source>
</evidence>